<dbReference type="CDD" id="cd05379">
    <property type="entry name" value="CAP_bacterial"/>
    <property type="match status" value="1"/>
</dbReference>
<evidence type="ECO:0000259" key="1">
    <source>
        <dbReference type="Pfam" id="PF00188"/>
    </source>
</evidence>
<dbReference type="PANTHER" id="PTHR31157:SF1">
    <property type="entry name" value="SCP DOMAIN-CONTAINING PROTEIN"/>
    <property type="match status" value="1"/>
</dbReference>
<evidence type="ECO:0000313" key="2">
    <source>
        <dbReference type="EMBL" id="KHQ54383.1"/>
    </source>
</evidence>
<accession>A0A0B3S5Y6</accession>
<dbReference type="PANTHER" id="PTHR31157">
    <property type="entry name" value="SCP DOMAIN-CONTAINING PROTEIN"/>
    <property type="match status" value="1"/>
</dbReference>
<dbReference type="EMBL" id="JSUQ01000003">
    <property type="protein sequence ID" value="KHQ54383.1"/>
    <property type="molecule type" value="Genomic_DNA"/>
</dbReference>
<sequence>MRLVWMMALCAAVTSCGWVPQGRFSGQGGMRAEPASRGFGGFAEGQGGAALNAFRAENGLPPLTRSARLEEAARFHAQDMDRKGFFDHVGPDGSNPMSRVQKAGYRPCVIAENIAQGQRSLGEVMSDWAGSPGHRRTMLSQGATEYGLVRSSNDSWVMVVGRDGC</sequence>
<dbReference type="SUPFAM" id="SSF55797">
    <property type="entry name" value="PR-1-like"/>
    <property type="match status" value="1"/>
</dbReference>
<dbReference type="InterPro" id="IPR035940">
    <property type="entry name" value="CAP_sf"/>
</dbReference>
<gene>
    <name evidence="2" type="ORF">OA50_00975</name>
</gene>
<dbReference type="Proteomes" id="UP000030960">
    <property type="component" value="Unassembled WGS sequence"/>
</dbReference>
<reference evidence="2 3" key="1">
    <citation type="submission" date="2014-10" db="EMBL/GenBank/DDBJ databases">
        <title>Genome sequence of Ponticoccus sp. strain UMTAT08 isolated from clonal culture of toxic dinoflagellate Alexandrium tamiyavanichii.</title>
        <authorList>
            <person name="Gan H.Y."/>
            <person name="Muhd D.-D."/>
            <person name="Mohd Noor M.E."/>
            <person name="Yeong Y.S."/>
            <person name="Usup G."/>
        </authorList>
    </citation>
    <scope>NUCLEOTIDE SEQUENCE [LARGE SCALE GENOMIC DNA]</scope>
    <source>
        <strain evidence="2 3">UMTAT08</strain>
    </source>
</reference>
<dbReference type="Gene3D" id="3.40.33.10">
    <property type="entry name" value="CAP"/>
    <property type="match status" value="1"/>
</dbReference>
<dbReference type="STRING" id="561184.SAMN05216376_10590"/>
<keyword evidence="3" id="KW-1185">Reference proteome</keyword>
<evidence type="ECO:0000313" key="3">
    <source>
        <dbReference type="Proteomes" id="UP000030960"/>
    </source>
</evidence>
<dbReference type="AlphaFoldDB" id="A0A0B3S5Y6"/>
<organism evidence="2 3">
    <name type="scientific">Mameliella alba</name>
    <dbReference type="NCBI Taxonomy" id="561184"/>
    <lineage>
        <taxon>Bacteria</taxon>
        <taxon>Pseudomonadati</taxon>
        <taxon>Pseudomonadota</taxon>
        <taxon>Alphaproteobacteria</taxon>
        <taxon>Rhodobacterales</taxon>
        <taxon>Roseobacteraceae</taxon>
        <taxon>Mameliella</taxon>
    </lineage>
</organism>
<name>A0A0B3S5Y6_9RHOB</name>
<dbReference type="InterPro" id="IPR014044">
    <property type="entry name" value="CAP_dom"/>
</dbReference>
<proteinExistence type="predicted"/>
<dbReference type="Pfam" id="PF00188">
    <property type="entry name" value="CAP"/>
    <property type="match status" value="1"/>
</dbReference>
<comment type="caution">
    <text evidence="2">The sequence shown here is derived from an EMBL/GenBank/DDBJ whole genome shotgun (WGS) entry which is preliminary data.</text>
</comment>
<dbReference type="PROSITE" id="PS51257">
    <property type="entry name" value="PROKAR_LIPOPROTEIN"/>
    <property type="match status" value="1"/>
</dbReference>
<dbReference type="RefSeq" id="WP_223306159.1">
    <property type="nucleotide sequence ID" value="NZ_JSUQ01000003.1"/>
</dbReference>
<protein>
    <submittedName>
        <fullName evidence="2">Allergen V5/Tpx-1 related protein</fullName>
    </submittedName>
</protein>
<feature type="domain" description="SCP" evidence="1">
    <location>
        <begin position="50"/>
        <end position="156"/>
    </location>
</feature>